<accession>K3Z7S1</accession>
<dbReference type="eggNOG" id="ENOG502RZ6Q">
    <property type="taxonomic scope" value="Eukaryota"/>
</dbReference>
<evidence type="ECO:0000313" key="2">
    <source>
        <dbReference type="EnsemblPlants" id="KQL14132"/>
    </source>
</evidence>
<feature type="compositionally biased region" description="Polar residues" evidence="1">
    <location>
        <begin position="63"/>
        <end position="79"/>
    </location>
</feature>
<dbReference type="InterPro" id="IPR045043">
    <property type="entry name" value="Lea14-like"/>
</dbReference>
<dbReference type="STRING" id="4555.K3Z7S1"/>
<dbReference type="Proteomes" id="UP000004995">
    <property type="component" value="Unassembled WGS sequence"/>
</dbReference>
<name>K3Z7S1_SETIT</name>
<dbReference type="PANTHER" id="PTHR31459:SF29">
    <property type="entry name" value="LEA5"/>
    <property type="match status" value="1"/>
</dbReference>
<sequence length="338" mass="37386">MQPTNHAATTYRPLRYITAPAARCRFSTVRLGASRRVGLRVRAEAEPSSLLPPPAFPKFPCLASNSRNPKASGPNQTLRASARAPTRDIAKFHVPGRQRPTGMIRIPRGSARGAHAARPPPVNFPAILSRLAVAATTAIHNPRESRRARFAMASEHAEPKQKQSLMDKAKEFVVDKIAHIPKPEASLDSVSFKSMSRECITLHSNVNISNPYDHRLPICEVTYTLKCAGKVDAQINNQTCSSSQGRCVRHHARPRLDRRQRQHQAGDPGQGALRLPDLDRQGRGQGLGHRLRAPGGAHHRPPHRRQVHHPALHQRRVQAPNHQGHAVQSHPIRGELTL</sequence>
<reference evidence="3" key="1">
    <citation type="journal article" date="2012" name="Nat. Biotechnol.">
        <title>Reference genome sequence of the model plant Setaria.</title>
        <authorList>
            <person name="Bennetzen J.L."/>
            <person name="Schmutz J."/>
            <person name="Wang H."/>
            <person name="Percifield R."/>
            <person name="Hawkins J."/>
            <person name="Pontaroli A.C."/>
            <person name="Estep M."/>
            <person name="Feng L."/>
            <person name="Vaughn J.N."/>
            <person name="Grimwood J."/>
            <person name="Jenkins J."/>
            <person name="Barry K."/>
            <person name="Lindquist E."/>
            <person name="Hellsten U."/>
            <person name="Deshpande S."/>
            <person name="Wang X."/>
            <person name="Wu X."/>
            <person name="Mitros T."/>
            <person name="Triplett J."/>
            <person name="Yang X."/>
            <person name="Ye C.Y."/>
            <person name="Mauro-Herrera M."/>
            <person name="Wang L."/>
            <person name="Li P."/>
            <person name="Sharma M."/>
            <person name="Sharma R."/>
            <person name="Ronald P.C."/>
            <person name="Panaud O."/>
            <person name="Kellogg E.A."/>
            <person name="Brutnell T.P."/>
            <person name="Doust A.N."/>
            <person name="Tuskan G.A."/>
            <person name="Rokhsar D."/>
            <person name="Devos K.M."/>
        </authorList>
    </citation>
    <scope>NUCLEOTIDE SEQUENCE [LARGE SCALE GENOMIC DNA]</scope>
    <source>
        <strain evidence="3">cv. Yugu1</strain>
    </source>
</reference>
<organism evidence="2 3">
    <name type="scientific">Setaria italica</name>
    <name type="common">Foxtail millet</name>
    <name type="synonym">Panicum italicum</name>
    <dbReference type="NCBI Taxonomy" id="4555"/>
    <lineage>
        <taxon>Eukaryota</taxon>
        <taxon>Viridiplantae</taxon>
        <taxon>Streptophyta</taxon>
        <taxon>Embryophyta</taxon>
        <taxon>Tracheophyta</taxon>
        <taxon>Spermatophyta</taxon>
        <taxon>Magnoliopsida</taxon>
        <taxon>Liliopsida</taxon>
        <taxon>Poales</taxon>
        <taxon>Poaceae</taxon>
        <taxon>PACMAD clade</taxon>
        <taxon>Panicoideae</taxon>
        <taxon>Panicodae</taxon>
        <taxon>Paniceae</taxon>
        <taxon>Cenchrinae</taxon>
        <taxon>Setaria</taxon>
    </lineage>
</organism>
<feature type="region of interest" description="Disordered" evidence="1">
    <location>
        <begin position="254"/>
        <end position="338"/>
    </location>
</feature>
<evidence type="ECO:0000256" key="1">
    <source>
        <dbReference type="SAM" id="MobiDB-lite"/>
    </source>
</evidence>
<dbReference type="PANTHER" id="PTHR31459">
    <property type="match status" value="1"/>
</dbReference>
<dbReference type="Gramene" id="KQL14132">
    <property type="protein sequence ID" value="KQL14132"/>
    <property type="gene ID" value="SETIT_022591mg"/>
</dbReference>
<dbReference type="HOGENOM" id="CLU_822320_0_0_1"/>
<protein>
    <submittedName>
        <fullName evidence="2">Uncharacterized protein</fullName>
    </submittedName>
</protein>
<dbReference type="Gene3D" id="2.60.40.1820">
    <property type="match status" value="1"/>
</dbReference>
<dbReference type="EMBL" id="AGNK02001526">
    <property type="status" value="NOT_ANNOTATED_CDS"/>
    <property type="molecule type" value="Genomic_DNA"/>
</dbReference>
<keyword evidence="3" id="KW-1185">Reference proteome</keyword>
<dbReference type="AlphaFoldDB" id="K3Z7S1"/>
<dbReference type="EnsemblPlants" id="KQL14132">
    <property type="protein sequence ID" value="KQL14132"/>
    <property type="gene ID" value="SETIT_022591mg"/>
</dbReference>
<proteinExistence type="predicted"/>
<feature type="region of interest" description="Disordered" evidence="1">
    <location>
        <begin position="62"/>
        <end position="84"/>
    </location>
</feature>
<feature type="compositionally biased region" description="Basic residues" evidence="1">
    <location>
        <begin position="289"/>
        <end position="316"/>
    </location>
</feature>
<dbReference type="ExpressionAtlas" id="K3Z7S1">
    <property type="expression patterns" value="baseline"/>
</dbReference>
<dbReference type="InParanoid" id="K3Z7S1"/>
<dbReference type="SUPFAM" id="SSF117070">
    <property type="entry name" value="LEA14-like"/>
    <property type="match status" value="1"/>
</dbReference>
<evidence type="ECO:0000313" key="3">
    <source>
        <dbReference type="Proteomes" id="UP000004995"/>
    </source>
</evidence>
<reference evidence="2" key="2">
    <citation type="submission" date="2018-08" db="UniProtKB">
        <authorList>
            <consortium name="EnsemblPlants"/>
        </authorList>
    </citation>
    <scope>IDENTIFICATION</scope>
    <source>
        <strain evidence="2">Yugu1</strain>
    </source>
</reference>